<evidence type="ECO:0000256" key="2">
    <source>
        <dbReference type="ARBA" id="ARBA00022692"/>
    </source>
</evidence>
<comment type="subcellular location">
    <subcellularLocation>
        <location evidence="1">Membrane</location>
        <topology evidence="1">Multi-pass membrane protein</topology>
    </subcellularLocation>
</comment>
<dbReference type="PANTHER" id="PTHR23502">
    <property type="entry name" value="MAJOR FACILITATOR SUPERFAMILY"/>
    <property type="match status" value="1"/>
</dbReference>
<feature type="transmembrane region" description="Helical" evidence="5">
    <location>
        <begin position="237"/>
        <end position="257"/>
    </location>
</feature>
<evidence type="ECO:0000256" key="4">
    <source>
        <dbReference type="ARBA" id="ARBA00023136"/>
    </source>
</evidence>
<dbReference type="PANTHER" id="PTHR23502:SF47">
    <property type="entry name" value="MAJOR FACILITATOR SUPERFAMILY (MFS) PROFILE DOMAIN-CONTAINING PROTEIN-RELATED"/>
    <property type="match status" value="1"/>
</dbReference>
<dbReference type="Gene3D" id="1.20.1250.20">
    <property type="entry name" value="MFS general substrate transporter like domains"/>
    <property type="match status" value="1"/>
</dbReference>
<evidence type="ECO:0000256" key="3">
    <source>
        <dbReference type="ARBA" id="ARBA00022989"/>
    </source>
</evidence>
<dbReference type="SUPFAM" id="SSF103473">
    <property type="entry name" value="MFS general substrate transporter"/>
    <property type="match status" value="1"/>
</dbReference>
<feature type="transmembrane region" description="Helical" evidence="5">
    <location>
        <begin position="122"/>
        <end position="141"/>
    </location>
</feature>
<evidence type="ECO:0000256" key="1">
    <source>
        <dbReference type="ARBA" id="ARBA00004141"/>
    </source>
</evidence>
<feature type="transmembrane region" description="Helical" evidence="5">
    <location>
        <begin position="92"/>
        <end position="110"/>
    </location>
</feature>
<name>A0ABR4GXL5_9EURO</name>
<comment type="caution">
    <text evidence="6">The sequence shown here is derived from an EMBL/GenBank/DDBJ whole genome shotgun (WGS) entry which is preliminary data.</text>
</comment>
<proteinExistence type="predicted"/>
<keyword evidence="4 5" id="KW-0472">Membrane</keyword>
<evidence type="ECO:0000313" key="6">
    <source>
        <dbReference type="EMBL" id="KAL2807795.1"/>
    </source>
</evidence>
<dbReference type="EMBL" id="JBFXLT010000130">
    <property type="protein sequence ID" value="KAL2807795.1"/>
    <property type="molecule type" value="Genomic_DNA"/>
</dbReference>
<organism evidence="6 7">
    <name type="scientific">Aspergillus granulosus</name>
    <dbReference type="NCBI Taxonomy" id="176169"/>
    <lineage>
        <taxon>Eukaryota</taxon>
        <taxon>Fungi</taxon>
        <taxon>Dikarya</taxon>
        <taxon>Ascomycota</taxon>
        <taxon>Pezizomycotina</taxon>
        <taxon>Eurotiomycetes</taxon>
        <taxon>Eurotiomycetidae</taxon>
        <taxon>Eurotiales</taxon>
        <taxon>Aspergillaceae</taxon>
        <taxon>Aspergillus</taxon>
        <taxon>Aspergillus subgen. Nidulantes</taxon>
    </lineage>
</organism>
<sequence length="261" mass="29228">MASAIDSAIIDEAAAKFSVSNVTVSLATGLYLVGFGVSALITSPLSEMIGRASPEHWSAAYLRFLAGLVCSTPLTVVGGSISDIWNALEKTFGFPIFGFPGFGGLFWGHAYIGYNPHISWRWSEWTMLIFDGFVIAIVFLAKRETFAPQLLFYKARFFRQERGDQRFRAKDEASGIETWLPVLTKHFSRPWILFIEPIVICFTFYLTVVYIVLIMFLDGYPFIFGDTYGINSGLVNIYFVGLFIGIVLTMLMCPARLPYHG</sequence>
<feature type="transmembrane region" description="Helical" evidence="5">
    <location>
        <begin position="21"/>
        <end position="41"/>
    </location>
</feature>
<accession>A0ABR4GXL5</accession>
<feature type="transmembrane region" description="Helical" evidence="5">
    <location>
        <begin position="191"/>
        <end position="217"/>
    </location>
</feature>
<protein>
    <submittedName>
        <fullName evidence="6">Major facilitator superfamily domain-containing protein</fullName>
    </submittedName>
</protein>
<keyword evidence="2 5" id="KW-0812">Transmembrane</keyword>
<keyword evidence="3 5" id="KW-1133">Transmembrane helix</keyword>
<reference evidence="6 7" key="1">
    <citation type="submission" date="2024-07" db="EMBL/GenBank/DDBJ databases">
        <title>Section-level genome sequencing and comparative genomics of Aspergillus sections Usti and Cavernicolus.</title>
        <authorList>
            <consortium name="Lawrence Berkeley National Laboratory"/>
            <person name="Nybo J.L."/>
            <person name="Vesth T.C."/>
            <person name="Theobald S."/>
            <person name="Frisvad J.C."/>
            <person name="Larsen T.O."/>
            <person name="Kjaerboelling I."/>
            <person name="Rothschild-Mancinelli K."/>
            <person name="Lyhne E.K."/>
            <person name="Kogle M.E."/>
            <person name="Barry K."/>
            <person name="Clum A."/>
            <person name="Na H."/>
            <person name="Ledsgaard L."/>
            <person name="Lin J."/>
            <person name="Lipzen A."/>
            <person name="Kuo A."/>
            <person name="Riley R."/>
            <person name="Mondo S."/>
            <person name="Labutti K."/>
            <person name="Haridas S."/>
            <person name="Pangalinan J."/>
            <person name="Salamov A.A."/>
            <person name="Simmons B.A."/>
            <person name="Magnuson J.K."/>
            <person name="Chen J."/>
            <person name="Drula E."/>
            <person name="Henrissat B."/>
            <person name="Wiebenga A."/>
            <person name="Lubbers R.J."/>
            <person name="Gomes A.C."/>
            <person name="Makela M.R."/>
            <person name="Stajich J."/>
            <person name="Grigoriev I.V."/>
            <person name="Mortensen U.H."/>
            <person name="De Vries R.P."/>
            <person name="Baker S.E."/>
            <person name="Andersen M.R."/>
        </authorList>
    </citation>
    <scope>NUCLEOTIDE SEQUENCE [LARGE SCALE GENOMIC DNA]</scope>
    <source>
        <strain evidence="6 7">CBS 588.65</strain>
    </source>
</reference>
<evidence type="ECO:0000313" key="7">
    <source>
        <dbReference type="Proteomes" id="UP001610334"/>
    </source>
</evidence>
<feature type="transmembrane region" description="Helical" evidence="5">
    <location>
        <begin position="61"/>
        <end position="80"/>
    </location>
</feature>
<evidence type="ECO:0000256" key="5">
    <source>
        <dbReference type="SAM" id="Phobius"/>
    </source>
</evidence>
<keyword evidence="7" id="KW-1185">Reference proteome</keyword>
<gene>
    <name evidence="6" type="ORF">BJX63DRAFT_436720</name>
</gene>
<dbReference type="InterPro" id="IPR036259">
    <property type="entry name" value="MFS_trans_sf"/>
</dbReference>
<dbReference type="Proteomes" id="UP001610334">
    <property type="component" value="Unassembled WGS sequence"/>
</dbReference>